<gene>
    <name evidence="2" type="ORF">R1flu_007991</name>
</gene>
<evidence type="ECO:0000256" key="1">
    <source>
        <dbReference type="SAM" id="MobiDB-lite"/>
    </source>
</evidence>
<protein>
    <submittedName>
        <fullName evidence="2">Uncharacterized protein</fullName>
    </submittedName>
</protein>
<evidence type="ECO:0000313" key="3">
    <source>
        <dbReference type="Proteomes" id="UP001605036"/>
    </source>
</evidence>
<name>A0ABD1YAS2_9MARC</name>
<dbReference type="AlphaFoldDB" id="A0ABD1YAS2"/>
<feature type="region of interest" description="Disordered" evidence="1">
    <location>
        <begin position="15"/>
        <end position="61"/>
    </location>
</feature>
<accession>A0ABD1YAS2</accession>
<dbReference type="Proteomes" id="UP001605036">
    <property type="component" value="Unassembled WGS sequence"/>
</dbReference>
<proteinExistence type="predicted"/>
<dbReference type="EMBL" id="JBHFFA010000005">
    <property type="protein sequence ID" value="KAL2623746.1"/>
    <property type="molecule type" value="Genomic_DNA"/>
</dbReference>
<keyword evidence="3" id="KW-1185">Reference proteome</keyword>
<organism evidence="2 3">
    <name type="scientific">Riccia fluitans</name>
    <dbReference type="NCBI Taxonomy" id="41844"/>
    <lineage>
        <taxon>Eukaryota</taxon>
        <taxon>Viridiplantae</taxon>
        <taxon>Streptophyta</taxon>
        <taxon>Embryophyta</taxon>
        <taxon>Marchantiophyta</taxon>
        <taxon>Marchantiopsida</taxon>
        <taxon>Marchantiidae</taxon>
        <taxon>Marchantiales</taxon>
        <taxon>Ricciaceae</taxon>
        <taxon>Riccia</taxon>
    </lineage>
</organism>
<reference evidence="2 3" key="1">
    <citation type="submission" date="2024-09" db="EMBL/GenBank/DDBJ databases">
        <title>Chromosome-scale assembly of Riccia fluitans.</title>
        <authorList>
            <person name="Paukszto L."/>
            <person name="Sawicki J."/>
            <person name="Karawczyk K."/>
            <person name="Piernik-Szablinska J."/>
            <person name="Szczecinska M."/>
            <person name="Mazdziarz M."/>
        </authorList>
    </citation>
    <scope>NUCLEOTIDE SEQUENCE [LARGE SCALE GENOMIC DNA]</scope>
    <source>
        <strain evidence="2">Rf_01</strain>
        <tissue evidence="2">Aerial parts of the thallus</tissue>
    </source>
</reference>
<evidence type="ECO:0000313" key="2">
    <source>
        <dbReference type="EMBL" id="KAL2623746.1"/>
    </source>
</evidence>
<sequence>MWVVAGSFVGRQGSELGREVQRGSPISQQGFHEKAQERVSTSATANFPCGEESNVPLGRHLPGGGFSGGGMFLERSQIAEGEAVGVPIRQADQWEGRIENPPAWRLVLWVQ</sequence>
<comment type="caution">
    <text evidence="2">The sequence shown here is derived from an EMBL/GenBank/DDBJ whole genome shotgun (WGS) entry which is preliminary data.</text>
</comment>